<proteinExistence type="predicted"/>
<keyword evidence="2" id="KW-0472">Membrane</keyword>
<organism evidence="4 5">
    <name type="scientific">Chloropicon roscoffensis</name>
    <dbReference type="NCBI Taxonomy" id="1461544"/>
    <lineage>
        <taxon>Eukaryota</taxon>
        <taxon>Viridiplantae</taxon>
        <taxon>Chlorophyta</taxon>
        <taxon>Chloropicophyceae</taxon>
        <taxon>Chloropicales</taxon>
        <taxon>Chloropicaceae</taxon>
        <taxon>Chloropicon</taxon>
    </lineage>
</organism>
<reference evidence="4 5" key="1">
    <citation type="submission" date="2024-03" db="EMBL/GenBank/DDBJ databases">
        <title>Complete genome sequence of the green alga Chloropicon roscoffensis RCC1871.</title>
        <authorList>
            <person name="Lemieux C."/>
            <person name="Pombert J.-F."/>
            <person name="Otis C."/>
            <person name="Turmel M."/>
        </authorList>
    </citation>
    <scope>NUCLEOTIDE SEQUENCE [LARGE SCALE GENOMIC DNA]</scope>
    <source>
        <strain evidence="4 5">RCC1871</strain>
    </source>
</reference>
<evidence type="ECO:0000256" key="2">
    <source>
        <dbReference type="SAM" id="Phobius"/>
    </source>
</evidence>
<dbReference type="GO" id="GO:0004175">
    <property type="term" value="F:endopeptidase activity"/>
    <property type="evidence" value="ECO:0007669"/>
    <property type="project" value="UniProtKB-ARBA"/>
</dbReference>
<feature type="transmembrane region" description="Helical" evidence="2">
    <location>
        <begin position="346"/>
        <end position="366"/>
    </location>
</feature>
<gene>
    <name evidence="4" type="ORF">HKI87_01g07060</name>
</gene>
<keyword evidence="2" id="KW-1133">Transmembrane helix</keyword>
<keyword evidence="4" id="KW-0378">Hydrolase</keyword>
<dbReference type="GO" id="GO:0080120">
    <property type="term" value="P:CAAX-box protein maturation"/>
    <property type="evidence" value="ECO:0007669"/>
    <property type="project" value="UniProtKB-ARBA"/>
</dbReference>
<protein>
    <submittedName>
        <fullName evidence="4">Metal-dependent CAAX amino terminal protease</fullName>
    </submittedName>
</protein>
<dbReference type="GO" id="GO:0006508">
    <property type="term" value="P:proteolysis"/>
    <property type="evidence" value="ECO:0007669"/>
    <property type="project" value="UniProtKB-KW"/>
</dbReference>
<dbReference type="PANTHER" id="PTHR43592:SF24">
    <property type="entry name" value="CAAX AMINO TERMINAL PROTEASE FAMILY PROTEIN"/>
    <property type="match status" value="1"/>
</dbReference>
<dbReference type="Proteomes" id="UP001472866">
    <property type="component" value="Chromosome 01"/>
</dbReference>
<evidence type="ECO:0000313" key="4">
    <source>
        <dbReference type="EMBL" id="WZN59181.1"/>
    </source>
</evidence>
<feature type="transmembrane region" description="Helical" evidence="2">
    <location>
        <begin position="216"/>
        <end position="234"/>
    </location>
</feature>
<evidence type="ECO:0000259" key="3">
    <source>
        <dbReference type="Pfam" id="PF02517"/>
    </source>
</evidence>
<feature type="transmembrane region" description="Helical" evidence="2">
    <location>
        <begin position="128"/>
        <end position="154"/>
    </location>
</feature>
<feature type="region of interest" description="Disordered" evidence="1">
    <location>
        <begin position="71"/>
        <end position="93"/>
    </location>
</feature>
<name>A0AAX4NZP2_9CHLO</name>
<evidence type="ECO:0000313" key="5">
    <source>
        <dbReference type="Proteomes" id="UP001472866"/>
    </source>
</evidence>
<feature type="transmembrane region" description="Helical" evidence="2">
    <location>
        <begin position="298"/>
        <end position="318"/>
    </location>
</feature>
<evidence type="ECO:0000256" key="1">
    <source>
        <dbReference type="SAM" id="MobiDB-lite"/>
    </source>
</evidence>
<dbReference type="Pfam" id="PF02517">
    <property type="entry name" value="Rce1-like"/>
    <property type="match status" value="1"/>
</dbReference>
<sequence length="368" mass="40994">MVVRADARCRRARVAARSASGGSGDRRPLRSYGGSFREARRRQASGLGLRDSESNASRARCSCFAAQDDSGREEINGEETLGPRGVQADPRPSRPLLSRYEQLRTHLRVARQQGREDNKVETETPWDVGVLVQVITLWLIGFVLVGGVCIPIITHWFGFHEQARLGLPPEHWKQALFTVTVDVVEMCVGLGVLRACIGRYSPLKRGFFPLRMKGKWPIAVLLGCCLFPFVQYVANVSEGVQLSSSPVFALSLFEWLPREILKLSPVELVSQSVYVFWTTCMSPIWEEILFRGFLIPSFARYLPSTVSIVLSAMIFALLHFSLNRVAPLTVLGILLGVVFTRTNNLFAPVVLHSLWNVFAFISAFSAPA</sequence>
<dbReference type="EMBL" id="CP151501">
    <property type="protein sequence ID" value="WZN59181.1"/>
    <property type="molecule type" value="Genomic_DNA"/>
</dbReference>
<keyword evidence="4" id="KW-0645">Protease</keyword>
<feature type="domain" description="CAAX prenyl protease 2/Lysostaphin resistance protein A-like" evidence="3">
    <location>
        <begin position="272"/>
        <end position="358"/>
    </location>
</feature>
<dbReference type="AlphaFoldDB" id="A0AAX4NZP2"/>
<feature type="transmembrane region" description="Helical" evidence="2">
    <location>
        <begin position="174"/>
        <end position="195"/>
    </location>
</feature>
<dbReference type="PANTHER" id="PTHR43592">
    <property type="entry name" value="CAAX AMINO TERMINAL PROTEASE"/>
    <property type="match status" value="1"/>
</dbReference>
<accession>A0AAX4NZP2</accession>
<keyword evidence="2" id="KW-0812">Transmembrane</keyword>
<dbReference type="InterPro" id="IPR003675">
    <property type="entry name" value="Rce1/LyrA-like_dom"/>
</dbReference>
<keyword evidence="5" id="KW-1185">Reference proteome</keyword>
<feature type="region of interest" description="Disordered" evidence="1">
    <location>
        <begin position="15"/>
        <end position="51"/>
    </location>
</feature>